<proteinExistence type="predicted"/>
<dbReference type="PROSITE" id="PS51745">
    <property type="entry name" value="PB1"/>
    <property type="match status" value="1"/>
</dbReference>
<dbReference type="PROSITE" id="PS50195">
    <property type="entry name" value="PX"/>
    <property type="match status" value="1"/>
</dbReference>
<evidence type="ECO:0000256" key="1">
    <source>
        <dbReference type="ARBA" id="ARBA00022443"/>
    </source>
</evidence>
<accession>A0A4T0WW09</accession>
<name>A0A4T0WW09_9ASCO</name>
<dbReference type="STRING" id="52247.A0A4T0WW09"/>
<dbReference type="SUPFAM" id="SSF50044">
    <property type="entry name" value="SH3-domain"/>
    <property type="match status" value="1"/>
</dbReference>
<dbReference type="InterPro" id="IPR001452">
    <property type="entry name" value="SH3_domain"/>
</dbReference>
<dbReference type="CDD" id="cd05992">
    <property type="entry name" value="PB1"/>
    <property type="match status" value="1"/>
</dbReference>
<feature type="domain" description="PB1" evidence="5">
    <location>
        <begin position="381"/>
        <end position="458"/>
    </location>
</feature>
<dbReference type="AlphaFoldDB" id="A0A4T0WW09"/>
<dbReference type="InterPro" id="IPR001683">
    <property type="entry name" value="PX_dom"/>
</dbReference>
<keyword evidence="7" id="KW-1185">Reference proteome</keyword>
<sequence length="458" mass="51853">MTDNLLVSGPFNVQHIPKVKTVGQLQHNLAASSSLSKSQHTAFISAKDKNNSFHSNSIVVCTHQFNAEYENELSCKPGDIFKLVDAKCVNGWILTMSITSGIKGWIPRDNIKVLDLQNSVPSEPVLPQRSAFRSIPKSNRNSALQPVSEVESCKTEISTESSLLDYYSQNTLSQSISTETNDSVYTPLIYNSIFVHSMYSLESSPSTFWYRIDLSSKLIATQKIHIARYYTDIFELNKKLQTHIKHSNLNLKLPKLPNSLGLDSNRDSVDLLSSNLSTLSNYLKNLLHVLDNLSSNSFLIKIFEKFCAPRDNDFQHYVDLNDDQILNILKPKSCSRNSVIELDFNTPFLKPSKTFGDDRTITSVSSSNSKSSIEHNTQSRSNSLKVKLLYKDEYLMIKVTLENLNFDILKNNISSKLNINGFTLAYRNEHNIFVLLRDDNGLQKALELYPRRLVVKVI</sequence>
<dbReference type="SUPFAM" id="SSF54277">
    <property type="entry name" value="CAD &amp; PB1 domains"/>
    <property type="match status" value="1"/>
</dbReference>
<dbReference type="SMART" id="SM00666">
    <property type="entry name" value="PB1"/>
    <property type="match status" value="1"/>
</dbReference>
<evidence type="ECO:0000313" key="6">
    <source>
        <dbReference type="EMBL" id="TID12968.1"/>
    </source>
</evidence>
<dbReference type="Pfam" id="PF00564">
    <property type="entry name" value="PB1"/>
    <property type="match status" value="1"/>
</dbReference>
<dbReference type="SUPFAM" id="SSF64268">
    <property type="entry name" value="PX domain"/>
    <property type="match status" value="1"/>
</dbReference>
<dbReference type="Gene3D" id="3.30.1520.10">
    <property type="entry name" value="Phox-like domain"/>
    <property type="match status" value="1"/>
</dbReference>
<evidence type="ECO:0008006" key="8">
    <source>
        <dbReference type="Google" id="ProtNLM"/>
    </source>
</evidence>
<evidence type="ECO:0000313" key="7">
    <source>
        <dbReference type="Proteomes" id="UP000307173"/>
    </source>
</evidence>
<dbReference type="EMBL" id="SELW01000684">
    <property type="protein sequence ID" value="TID12968.1"/>
    <property type="molecule type" value="Genomic_DNA"/>
</dbReference>
<protein>
    <recommendedName>
        <fullName evidence="8">SH3 domain-containing protein</fullName>
    </recommendedName>
</protein>
<dbReference type="Pfam" id="PF00787">
    <property type="entry name" value="PX"/>
    <property type="match status" value="1"/>
</dbReference>
<dbReference type="InterPro" id="IPR036028">
    <property type="entry name" value="SH3-like_dom_sf"/>
</dbReference>
<feature type="domain" description="PX" evidence="4">
    <location>
        <begin position="188"/>
        <end position="310"/>
    </location>
</feature>
<dbReference type="Proteomes" id="UP000307173">
    <property type="component" value="Unassembled WGS sequence"/>
</dbReference>
<feature type="domain" description="SH3" evidence="3">
    <location>
        <begin position="54"/>
        <end position="116"/>
    </location>
</feature>
<evidence type="ECO:0000259" key="3">
    <source>
        <dbReference type="PROSITE" id="PS50002"/>
    </source>
</evidence>
<dbReference type="InterPro" id="IPR036871">
    <property type="entry name" value="PX_dom_sf"/>
</dbReference>
<comment type="caution">
    <text evidence="6">The sequence shown here is derived from an EMBL/GenBank/DDBJ whole genome shotgun (WGS) entry which is preliminary data.</text>
</comment>
<evidence type="ECO:0000259" key="5">
    <source>
        <dbReference type="PROSITE" id="PS51745"/>
    </source>
</evidence>
<dbReference type="PROSITE" id="PS50002">
    <property type="entry name" value="SH3"/>
    <property type="match status" value="1"/>
</dbReference>
<dbReference type="Pfam" id="PF07653">
    <property type="entry name" value="SH3_2"/>
    <property type="match status" value="1"/>
</dbReference>
<dbReference type="GO" id="GO:0035091">
    <property type="term" value="F:phosphatidylinositol binding"/>
    <property type="evidence" value="ECO:0007669"/>
    <property type="project" value="InterPro"/>
</dbReference>
<gene>
    <name evidence="6" type="ORF">CANINC_005067</name>
</gene>
<keyword evidence="1 2" id="KW-0728">SH3 domain</keyword>
<dbReference type="InterPro" id="IPR053793">
    <property type="entry name" value="PB1-like"/>
</dbReference>
<dbReference type="Gene3D" id="2.30.30.40">
    <property type="entry name" value="SH3 Domains"/>
    <property type="match status" value="1"/>
</dbReference>
<dbReference type="Gene3D" id="3.10.20.90">
    <property type="entry name" value="Phosphatidylinositol 3-kinase Catalytic Subunit, Chain A, domain 1"/>
    <property type="match status" value="1"/>
</dbReference>
<evidence type="ECO:0000256" key="2">
    <source>
        <dbReference type="PROSITE-ProRule" id="PRU00192"/>
    </source>
</evidence>
<dbReference type="InterPro" id="IPR000270">
    <property type="entry name" value="PB1_dom"/>
</dbReference>
<reference evidence="6 7" key="1">
    <citation type="journal article" date="2019" name="Front. Genet.">
        <title>Whole-Genome Sequencing of the Opportunistic Yeast Pathogen Candida inconspicua Uncovers Its Hybrid Origin.</title>
        <authorList>
            <person name="Mixao V."/>
            <person name="Hansen A.P."/>
            <person name="Saus E."/>
            <person name="Boekhout T."/>
            <person name="Lass-Florl C."/>
            <person name="Gabaldon T."/>
        </authorList>
    </citation>
    <scope>NUCLEOTIDE SEQUENCE [LARGE SCALE GENOMIC DNA]</scope>
    <source>
        <strain evidence="6 7">CBS 180</strain>
    </source>
</reference>
<organism evidence="6 7">
    <name type="scientific">Pichia inconspicua</name>
    <dbReference type="NCBI Taxonomy" id="52247"/>
    <lineage>
        <taxon>Eukaryota</taxon>
        <taxon>Fungi</taxon>
        <taxon>Dikarya</taxon>
        <taxon>Ascomycota</taxon>
        <taxon>Saccharomycotina</taxon>
        <taxon>Pichiomycetes</taxon>
        <taxon>Pichiales</taxon>
        <taxon>Pichiaceae</taxon>
        <taxon>Pichia</taxon>
    </lineage>
</organism>
<dbReference type="OrthoDB" id="3997903at2759"/>
<evidence type="ECO:0000259" key="4">
    <source>
        <dbReference type="PROSITE" id="PS50195"/>
    </source>
</evidence>